<evidence type="ECO:0000256" key="1">
    <source>
        <dbReference type="SAM" id="MobiDB-lite"/>
    </source>
</evidence>
<dbReference type="Proteomes" id="UP000590511">
    <property type="component" value="Unassembled WGS sequence"/>
</dbReference>
<keyword evidence="5" id="KW-1185">Reference proteome</keyword>
<protein>
    <submittedName>
        <fullName evidence="3">Uncharacterized protein</fullName>
    </submittedName>
</protein>
<feature type="compositionally biased region" description="Low complexity" evidence="1">
    <location>
        <begin position="53"/>
        <end position="70"/>
    </location>
</feature>
<evidence type="ECO:0000313" key="3">
    <source>
        <dbReference type="EMBL" id="MBB4751365.1"/>
    </source>
</evidence>
<accession>A0A7W7MIU5</accession>
<dbReference type="EMBL" id="JACHNC010000001">
    <property type="protein sequence ID" value="MBB4751365.1"/>
    <property type="molecule type" value="Genomic_DNA"/>
</dbReference>
<evidence type="ECO:0000313" key="5">
    <source>
        <dbReference type="Proteomes" id="UP000631312"/>
    </source>
</evidence>
<reference evidence="2 5" key="2">
    <citation type="submission" date="2021-01" db="EMBL/GenBank/DDBJ databases">
        <title>Whole genome shotgun sequence of Actinoplanes lobatus NBRC 12513.</title>
        <authorList>
            <person name="Komaki H."/>
            <person name="Tamura T."/>
        </authorList>
    </citation>
    <scope>NUCLEOTIDE SEQUENCE [LARGE SCALE GENOMIC DNA]</scope>
    <source>
        <strain evidence="2 5">NBRC 12513</strain>
    </source>
</reference>
<feature type="region of interest" description="Disordered" evidence="1">
    <location>
        <begin position="47"/>
        <end position="70"/>
    </location>
</feature>
<proteinExistence type="predicted"/>
<organism evidence="3 4">
    <name type="scientific">Actinoplanes lobatus</name>
    <dbReference type="NCBI Taxonomy" id="113568"/>
    <lineage>
        <taxon>Bacteria</taxon>
        <taxon>Bacillati</taxon>
        <taxon>Actinomycetota</taxon>
        <taxon>Actinomycetes</taxon>
        <taxon>Micromonosporales</taxon>
        <taxon>Micromonosporaceae</taxon>
        <taxon>Actinoplanes</taxon>
    </lineage>
</organism>
<evidence type="ECO:0000313" key="4">
    <source>
        <dbReference type="Proteomes" id="UP000590511"/>
    </source>
</evidence>
<reference evidence="3 4" key="1">
    <citation type="submission" date="2020-08" db="EMBL/GenBank/DDBJ databases">
        <title>Sequencing the genomes of 1000 actinobacteria strains.</title>
        <authorList>
            <person name="Klenk H.-P."/>
        </authorList>
    </citation>
    <scope>NUCLEOTIDE SEQUENCE [LARGE SCALE GENOMIC DNA]</scope>
    <source>
        <strain evidence="3 4">DSM 43150</strain>
    </source>
</reference>
<dbReference type="Proteomes" id="UP000631312">
    <property type="component" value="Unassembled WGS sequence"/>
</dbReference>
<dbReference type="EMBL" id="BOMP01000057">
    <property type="protein sequence ID" value="GIE40975.1"/>
    <property type="molecule type" value="Genomic_DNA"/>
</dbReference>
<comment type="caution">
    <text evidence="3">The sequence shown here is derived from an EMBL/GenBank/DDBJ whole genome shotgun (WGS) entry which is preliminary data.</text>
</comment>
<gene>
    <name evidence="2" type="ORF">Alo02nite_38730</name>
    <name evidence="3" type="ORF">BJ964_005526</name>
</gene>
<name>A0A7W7MIU5_9ACTN</name>
<sequence length="70" mass="7784">MSPGELEREHSVRLRVRPFVANADEAWLLAYVHEDENDAIDEIDLGRHPGLDAAKAAPARRPGRPATSLR</sequence>
<dbReference type="AlphaFoldDB" id="A0A7W7MIU5"/>
<dbReference type="RefSeq" id="WP_188123408.1">
    <property type="nucleotide sequence ID" value="NZ_BOMP01000057.1"/>
</dbReference>
<evidence type="ECO:0000313" key="2">
    <source>
        <dbReference type="EMBL" id="GIE40975.1"/>
    </source>
</evidence>